<feature type="region of interest" description="Disordered" evidence="1">
    <location>
        <begin position="72"/>
        <end position="112"/>
    </location>
</feature>
<name>A0A842I1U1_9SPHN</name>
<dbReference type="RefSeq" id="WP_185801971.1">
    <property type="nucleotide sequence ID" value="NZ_JACJVJ010000002.1"/>
</dbReference>
<dbReference type="EMBL" id="JACJVJ010000002">
    <property type="protein sequence ID" value="MBC2778741.1"/>
    <property type="molecule type" value="Genomic_DNA"/>
</dbReference>
<reference evidence="2 3" key="1">
    <citation type="submission" date="2020-08" db="EMBL/GenBank/DDBJ databases">
        <title>Draft genome sequence of Parasphingopyxis sp. GrpM-11.</title>
        <authorList>
            <person name="Oh J."/>
            <person name="Roh D.-H."/>
        </authorList>
    </citation>
    <scope>NUCLEOTIDE SEQUENCE [LARGE SCALE GENOMIC DNA]</scope>
    <source>
        <strain evidence="2 3">GrpM-11</strain>
    </source>
</reference>
<keyword evidence="3" id="KW-1185">Reference proteome</keyword>
<proteinExistence type="predicted"/>
<sequence>MSSDPLPNEDPRRKRALILGGALLGAIVLYNADWWSSDSPVVITMDNEDRAEARDEIRAAVHDARASIRESIADARGDTDADGETVSRDDEETVEDTPVDMPGIRVENTGNDGVRITVGTDAID</sequence>
<gene>
    <name evidence="2" type="ORF">H6P80_14040</name>
</gene>
<evidence type="ECO:0000313" key="2">
    <source>
        <dbReference type="EMBL" id="MBC2778741.1"/>
    </source>
</evidence>
<evidence type="ECO:0000256" key="1">
    <source>
        <dbReference type="SAM" id="MobiDB-lite"/>
    </source>
</evidence>
<dbReference type="Proteomes" id="UP000564378">
    <property type="component" value="Unassembled WGS sequence"/>
</dbReference>
<dbReference type="AlphaFoldDB" id="A0A842I1U1"/>
<comment type="caution">
    <text evidence="2">The sequence shown here is derived from an EMBL/GenBank/DDBJ whole genome shotgun (WGS) entry which is preliminary data.</text>
</comment>
<evidence type="ECO:0000313" key="3">
    <source>
        <dbReference type="Proteomes" id="UP000564378"/>
    </source>
</evidence>
<accession>A0A842I1U1</accession>
<feature type="compositionally biased region" description="Acidic residues" evidence="1">
    <location>
        <begin position="89"/>
        <end position="98"/>
    </location>
</feature>
<protein>
    <submittedName>
        <fullName evidence="2">Uncharacterized protein</fullName>
    </submittedName>
</protein>
<organism evidence="2 3">
    <name type="scientific">Parasphingopyxis marina</name>
    <dbReference type="NCBI Taxonomy" id="2761622"/>
    <lineage>
        <taxon>Bacteria</taxon>
        <taxon>Pseudomonadati</taxon>
        <taxon>Pseudomonadota</taxon>
        <taxon>Alphaproteobacteria</taxon>
        <taxon>Sphingomonadales</taxon>
        <taxon>Sphingomonadaceae</taxon>
        <taxon>Parasphingopyxis</taxon>
    </lineage>
</organism>